<keyword evidence="2" id="KW-1185">Reference proteome</keyword>
<name>A0A4C1VRG7_EUMVA</name>
<protein>
    <submittedName>
        <fullName evidence="1">Uncharacterized protein</fullName>
    </submittedName>
</protein>
<accession>A0A4C1VRG7</accession>
<comment type="caution">
    <text evidence="1">The sequence shown here is derived from an EMBL/GenBank/DDBJ whole genome shotgun (WGS) entry which is preliminary data.</text>
</comment>
<evidence type="ECO:0000313" key="2">
    <source>
        <dbReference type="Proteomes" id="UP000299102"/>
    </source>
</evidence>
<reference evidence="1 2" key="1">
    <citation type="journal article" date="2019" name="Commun. Biol.">
        <title>The bagworm genome reveals a unique fibroin gene that provides high tensile strength.</title>
        <authorList>
            <person name="Kono N."/>
            <person name="Nakamura H."/>
            <person name="Ohtoshi R."/>
            <person name="Tomita M."/>
            <person name="Numata K."/>
            <person name="Arakawa K."/>
        </authorList>
    </citation>
    <scope>NUCLEOTIDE SEQUENCE [LARGE SCALE GENOMIC DNA]</scope>
</reference>
<gene>
    <name evidence="1" type="ORF">EVAR_24048_1</name>
</gene>
<sequence length="185" mass="21482">MSVHRVFIFYDSKAHPHGGCYQRLWLSLLYKWEERKERQSYRKTCLGRHDRSPVDFQSRKDDLESSKCKPSFAQQDSTTFQFWWALARRLRATPRYDQFTIESGTDLSESVIGTSISNQKVIHSMLFIGELKNEFLTRVKLNSCRDRRLNMLNVLSEAFRDVVTASVTVVVIKKPSVSARPTGKA</sequence>
<dbReference type="Proteomes" id="UP000299102">
    <property type="component" value="Unassembled WGS sequence"/>
</dbReference>
<dbReference type="AlphaFoldDB" id="A0A4C1VRG7"/>
<dbReference type="EMBL" id="BGZK01000404">
    <property type="protein sequence ID" value="GBP41688.1"/>
    <property type="molecule type" value="Genomic_DNA"/>
</dbReference>
<proteinExistence type="predicted"/>
<evidence type="ECO:0000313" key="1">
    <source>
        <dbReference type="EMBL" id="GBP41688.1"/>
    </source>
</evidence>
<organism evidence="1 2">
    <name type="scientific">Eumeta variegata</name>
    <name type="common">Bagworm moth</name>
    <name type="synonym">Eumeta japonica</name>
    <dbReference type="NCBI Taxonomy" id="151549"/>
    <lineage>
        <taxon>Eukaryota</taxon>
        <taxon>Metazoa</taxon>
        <taxon>Ecdysozoa</taxon>
        <taxon>Arthropoda</taxon>
        <taxon>Hexapoda</taxon>
        <taxon>Insecta</taxon>
        <taxon>Pterygota</taxon>
        <taxon>Neoptera</taxon>
        <taxon>Endopterygota</taxon>
        <taxon>Lepidoptera</taxon>
        <taxon>Glossata</taxon>
        <taxon>Ditrysia</taxon>
        <taxon>Tineoidea</taxon>
        <taxon>Psychidae</taxon>
        <taxon>Oiketicinae</taxon>
        <taxon>Eumeta</taxon>
    </lineage>
</organism>